<keyword evidence="2" id="KW-0229">DNA integration</keyword>
<accession>L8JW06</accession>
<dbReference type="CDD" id="cd01185">
    <property type="entry name" value="INTN1_C_like"/>
    <property type="match status" value="1"/>
</dbReference>
<dbReference type="AlphaFoldDB" id="L8JW06"/>
<protein>
    <submittedName>
        <fullName evidence="8">Uncharacterized protein</fullName>
    </submittedName>
</protein>
<sequence>MDCKTGYVSKAGEIPLTLRVTINRKNNYLPLGRKIKLEHYDAENKKIRRGIKGYSQVTSFIKRQEVKVDKIISDLERQGDVITFKKIKSHYNSETDKKHDTDFYTYVSQELQKEVEETEIKSSTVGYWEKQRDRVKAYRSSLSIHEVDKEFIEGLVADLKRKGKSETTRFHVLSFLRKYTLRLYKAGQIKKYPFDDYVIGVPETNEAEYLEPEEIALLHDLYDSGELLKQVKKAKSKYAKDFHIGARYQSTLQQALTACYCGFRHSDIKTLHKSHLKNGYIVKQLQKGRLGKVKTVRVPIRKRLYSLLDMSNPQGLLFSQAVQENGTTNNYLKEIMEIAGIKKKITFHCCRHTFAINSLLLGIKIEVIRDILGHSSLETTQRYARVVDRLRDKEMDKWDQMLEEESQHGIHCPNCKAFLLEYRPKLFLMNELKLKCFRCNNEFTHEIPTESMQSAEI</sequence>
<dbReference type="PROSITE" id="PS51898">
    <property type="entry name" value="TYR_RECOMBINASE"/>
    <property type="match status" value="1"/>
</dbReference>
<dbReference type="eggNOG" id="COG0582">
    <property type="taxonomic scope" value="Bacteria"/>
</dbReference>
<dbReference type="PROSITE" id="PS51900">
    <property type="entry name" value="CB"/>
    <property type="match status" value="1"/>
</dbReference>
<evidence type="ECO:0000313" key="9">
    <source>
        <dbReference type="Proteomes" id="UP000011135"/>
    </source>
</evidence>
<dbReference type="Pfam" id="PF17293">
    <property type="entry name" value="Arm-DNA-bind_5"/>
    <property type="match status" value="1"/>
</dbReference>
<evidence type="ECO:0000256" key="3">
    <source>
        <dbReference type="ARBA" id="ARBA00023125"/>
    </source>
</evidence>
<dbReference type="Pfam" id="PF00589">
    <property type="entry name" value="Phage_integrase"/>
    <property type="match status" value="1"/>
</dbReference>
<dbReference type="PANTHER" id="PTHR30349">
    <property type="entry name" value="PHAGE INTEGRASE-RELATED"/>
    <property type="match status" value="1"/>
</dbReference>
<keyword evidence="9" id="KW-1185">Reference proteome</keyword>
<proteinExistence type="inferred from homology"/>
<dbReference type="Gene3D" id="1.10.150.130">
    <property type="match status" value="1"/>
</dbReference>
<comment type="caution">
    <text evidence="8">The sequence shown here is derived from an EMBL/GenBank/DDBJ whole genome shotgun (WGS) entry which is preliminary data.</text>
</comment>
<dbReference type="InterPro" id="IPR013762">
    <property type="entry name" value="Integrase-like_cat_sf"/>
</dbReference>
<keyword evidence="4" id="KW-0233">DNA recombination</keyword>
<organism evidence="8 9">
    <name type="scientific">Fulvivirga imtechensis AK7</name>
    <dbReference type="NCBI Taxonomy" id="1237149"/>
    <lineage>
        <taxon>Bacteria</taxon>
        <taxon>Pseudomonadati</taxon>
        <taxon>Bacteroidota</taxon>
        <taxon>Cytophagia</taxon>
        <taxon>Cytophagales</taxon>
        <taxon>Fulvivirgaceae</taxon>
        <taxon>Fulvivirga</taxon>
    </lineage>
</organism>
<dbReference type="GO" id="GO:0006310">
    <property type="term" value="P:DNA recombination"/>
    <property type="evidence" value="ECO:0007669"/>
    <property type="project" value="UniProtKB-KW"/>
</dbReference>
<evidence type="ECO:0000259" key="6">
    <source>
        <dbReference type="PROSITE" id="PS51898"/>
    </source>
</evidence>
<reference evidence="8 9" key="1">
    <citation type="submission" date="2012-12" db="EMBL/GenBank/DDBJ databases">
        <title>Genome assembly of Fulvivirga imtechensis AK7.</title>
        <authorList>
            <person name="Nupur N."/>
            <person name="Khatri I."/>
            <person name="Kumar R."/>
            <person name="Subramanian S."/>
            <person name="Pinnaka A."/>
        </authorList>
    </citation>
    <scope>NUCLEOTIDE SEQUENCE [LARGE SCALE GENOMIC DNA]</scope>
    <source>
        <strain evidence="8 9">AK7</strain>
    </source>
</reference>
<feature type="domain" description="Core-binding (CB)" evidence="7">
    <location>
        <begin position="94"/>
        <end position="184"/>
    </location>
</feature>
<evidence type="ECO:0000259" key="7">
    <source>
        <dbReference type="PROSITE" id="PS51900"/>
    </source>
</evidence>
<dbReference type="InterPro" id="IPR050090">
    <property type="entry name" value="Tyrosine_recombinase_XerCD"/>
</dbReference>
<dbReference type="PANTHER" id="PTHR30349:SF64">
    <property type="entry name" value="PROPHAGE INTEGRASE INTD-RELATED"/>
    <property type="match status" value="1"/>
</dbReference>
<evidence type="ECO:0000256" key="4">
    <source>
        <dbReference type="ARBA" id="ARBA00023172"/>
    </source>
</evidence>
<gene>
    <name evidence="8" type="ORF">C900_02364</name>
</gene>
<dbReference type="InterPro" id="IPR044068">
    <property type="entry name" value="CB"/>
</dbReference>
<dbReference type="GO" id="GO:0003677">
    <property type="term" value="F:DNA binding"/>
    <property type="evidence" value="ECO:0007669"/>
    <property type="project" value="UniProtKB-UniRule"/>
</dbReference>
<dbReference type="Proteomes" id="UP000011135">
    <property type="component" value="Unassembled WGS sequence"/>
</dbReference>
<dbReference type="InterPro" id="IPR035386">
    <property type="entry name" value="Arm-DNA-bind_5"/>
</dbReference>
<comment type="similarity">
    <text evidence="1">Belongs to the 'phage' integrase family.</text>
</comment>
<dbReference type="InterPro" id="IPR002104">
    <property type="entry name" value="Integrase_catalytic"/>
</dbReference>
<evidence type="ECO:0000256" key="1">
    <source>
        <dbReference type="ARBA" id="ARBA00008857"/>
    </source>
</evidence>
<evidence type="ECO:0000256" key="5">
    <source>
        <dbReference type="PROSITE-ProRule" id="PRU01248"/>
    </source>
</evidence>
<dbReference type="STRING" id="1237149.C900_02364"/>
<dbReference type="InterPro" id="IPR010998">
    <property type="entry name" value="Integrase_recombinase_N"/>
</dbReference>
<dbReference type="Gene3D" id="1.10.443.10">
    <property type="entry name" value="Intergrase catalytic core"/>
    <property type="match status" value="1"/>
</dbReference>
<evidence type="ECO:0000256" key="2">
    <source>
        <dbReference type="ARBA" id="ARBA00022908"/>
    </source>
</evidence>
<dbReference type="GO" id="GO:0015074">
    <property type="term" value="P:DNA integration"/>
    <property type="evidence" value="ECO:0007669"/>
    <property type="project" value="UniProtKB-KW"/>
</dbReference>
<feature type="domain" description="Tyr recombinase" evidence="6">
    <location>
        <begin position="205"/>
        <end position="397"/>
    </location>
</feature>
<dbReference type="RefSeq" id="WP_009579761.1">
    <property type="nucleotide sequence ID" value="NZ_AMZN01000033.1"/>
</dbReference>
<dbReference type="EMBL" id="AMZN01000033">
    <property type="protein sequence ID" value="ELR71779.1"/>
    <property type="molecule type" value="Genomic_DNA"/>
</dbReference>
<dbReference type="InterPro" id="IPR011010">
    <property type="entry name" value="DNA_brk_join_enz"/>
</dbReference>
<keyword evidence="3 5" id="KW-0238">DNA-binding</keyword>
<evidence type="ECO:0000313" key="8">
    <source>
        <dbReference type="EMBL" id="ELR71779.1"/>
    </source>
</evidence>
<dbReference type="SUPFAM" id="SSF56349">
    <property type="entry name" value="DNA breaking-rejoining enzymes"/>
    <property type="match status" value="1"/>
</dbReference>
<name>L8JW06_9BACT</name>